<evidence type="ECO:0000256" key="12">
    <source>
        <dbReference type="ARBA" id="ARBA00022989"/>
    </source>
</evidence>
<comment type="catalytic activity">
    <reaction evidence="18 19">
        <text>alpha-ribazole 5'-phosphate + adenosylcob(III)inamide-GDP = adenosylcob(III)alamin 5'-phosphate + GMP + H(+)</text>
        <dbReference type="Rhea" id="RHEA:23560"/>
        <dbReference type="ChEBI" id="CHEBI:15378"/>
        <dbReference type="ChEBI" id="CHEBI:57918"/>
        <dbReference type="ChEBI" id="CHEBI:58115"/>
        <dbReference type="ChEBI" id="CHEBI:60487"/>
        <dbReference type="ChEBI" id="CHEBI:60493"/>
        <dbReference type="EC" id="2.7.8.26"/>
    </reaction>
</comment>
<evidence type="ECO:0000256" key="17">
    <source>
        <dbReference type="ARBA" id="ARBA00048623"/>
    </source>
</evidence>
<keyword evidence="11 19" id="KW-0460">Magnesium</keyword>
<comment type="caution">
    <text evidence="20">The sequence shown here is derived from an EMBL/GenBank/DDBJ whole genome shotgun (WGS) entry which is preliminary data.</text>
</comment>
<dbReference type="PANTHER" id="PTHR34148:SF1">
    <property type="entry name" value="ADENOSYLCOBINAMIDE-GDP RIBAZOLETRANSFERASE"/>
    <property type="match status" value="1"/>
</dbReference>
<evidence type="ECO:0000256" key="1">
    <source>
        <dbReference type="ARBA" id="ARBA00001946"/>
    </source>
</evidence>
<protein>
    <recommendedName>
        <fullName evidence="6 19">Adenosylcobinamide-GDP ribazoletransferase</fullName>
        <ecNumber evidence="5 19">2.7.8.26</ecNumber>
    </recommendedName>
    <alternativeName>
        <fullName evidence="16 19">Cobalamin synthase</fullName>
    </alternativeName>
    <alternativeName>
        <fullName evidence="15 19">Cobalamin-5'-phosphate synthase</fullName>
    </alternativeName>
</protein>
<keyword evidence="10 19" id="KW-0812">Transmembrane</keyword>
<evidence type="ECO:0000256" key="3">
    <source>
        <dbReference type="ARBA" id="ARBA00004663"/>
    </source>
</evidence>
<keyword evidence="8 19" id="KW-0169">Cobalamin biosynthesis</keyword>
<evidence type="ECO:0000313" key="21">
    <source>
        <dbReference type="Proteomes" id="UP000285138"/>
    </source>
</evidence>
<comment type="cofactor">
    <cofactor evidence="1 19">
        <name>Mg(2+)</name>
        <dbReference type="ChEBI" id="CHEBI:18420"/>
    </cofactor>
</comment>
<dbReference type="NCBIfam" id="TIGR00317">
    <property type="entry name" value="cobS"/>
    <property type="match status" value="1"/>
</dbReference>
<dbReference type="GO" id="GO:0008818">
    <property type="term" value="F:cobalamin 5'-phosphate synthase activity"/>
    <property type="evidence" value="ECO:0007669"/>
    <property type="project" value="UniProtKB-UniRule"/>
</dbReference>
<evidence type="ECO:0000256" key="5">
    <source>
        <dbReference type="ARBA" id="ARBA00013200"/>
    </source>
</evidence>
<evidence type="ECO:0000256" key="10">
    <source>
        <dbReference type="ARBA" id="ARBA00022692"/>
    </source>
</evidence>
<evidence type="ECO:0000313" key="20">
    <source>
        <dbReference type="EMBL" id="RQD78647.1"/>
    </source>
</evidence>
<dbReference type="PANTHER" id="PTHR34148">
    <property type="entry name" value="ADENOSYLCOBINAMIDE-GDP RIBAZOLETRANSFERASE"/>
    <property type="match status" value="1"/>
</dbReference>
<name>A0A424YJD7_9FIRM</name>
<evidence type="ECO:0000256" key="8">
    <source>
        <dbReference type="ARBA" id="ARBA00022573"/>
    </source>
</evidence>
<dbReference type="AlphaFoldDB" id="A0A424YJD7"/>
<keyword evidence="9 19" id="KW-0808">Transferase</keyword>
<dbReference type="HAMAP" id="MF_00719">
    <property type="entry name" value="CobS"/>
    <property type="match status" value="1"/>
</dbReference>
<evidence type="ECO:0000256" key="16">
    <source>
        <dbReference type="ARBA" id="ARBA00032853"/>
    </source>
</evidence>
<comment type="pathway">
    <text evidence="3 19">Cofactor biosynthesis; adenosylcobalamin biosynthesis; adenosylcobalamin from cob(II)yrinate a,c-diamide: step 7/7.</text>
</comment>
<evidence type="ECO:0000256" key="7">
    <source>
        <dbReference type="ARBA" id="ARBA00022475"/>
    </source>
</evidence>
<reference evidence="20 21" key="1">
    <citation type="submission" date="2018-08" db="EMBL/GenBank/DDBJ databases">
        <title>The metabolism and importance of syntrophic acetate oxidation coupled to methane or sulfide production in haloalkaline environments.</title>
        <authorList>
            <person name="Timmers P.H.A."/>
            <person name="Vavourakis C.D."/>
            <person name="Sorokin D.Y."/>
            <person name="Sinninghe Damste J.S."/>
            <person name="Muyzer G."/>
            <person name="Stams A.J.M."/>
            <person name="Plugge C.M."/>
        </authorList>
    </citation>
    <scope>NUCLEOTIDE SEQUENCE [LARGE SCALE GENOMIC DNA]</scope>
    <source>
        <strain evidence="20">MSAO_Bac1</strain>
    </source>
</reference>
<evidence type="ECO:0000256" key="4">
    <source>
        <dbReference type="ARBA" id="ARBA00010561"/>
    </source>
</evidence>
<dbReference type="GO" id="GO:0051073">
    <property type="term" value="F:adenosylcobinamide-GDP ribazoletransferase activity"/>
    <property type="evidence" value="ECO:0007669"/>
    <property type="project" value="UniProtKB-UniRule"/>
</dbReference>
<comment type="subcellular location">
    <subcellularLocation>
        <location evidence="2 19">Cell membrane</location>
        <topology evidence="2 19">Multi-pass membrane protein</topology>
    </subcellularLocation>
</comment>
<comment type="similarity">
    <text evidence="4 19">Belongs to the CobS family.</text>
</comment>
<keyword evidence="7 19" id="KW-1003">Cell membrane</keyword>
<dbReference type="EC" id="2.7.8.26" evidence="5 19"/>
<evidence type="ECO:0000256" key="13">
    <source>
        <dbReference type="ARBA" id="ARBA00023136"/>
    </source>
</evidence>
<accession>A0A424YJD7</accession>
<gene>
    <name evidence="19 20" type="primary">cobS</name>
    <name evidence="20" type="ORF">D5R97_00150</name>
</gene>
<dbReference type="Proteomes" id="UP000285138">
    <property type="component" value="Unassembled WGS sequence"/>
</dbReference>
<dbReference type="Pfam" id="PF02654">
    <property type="entry name" value="CobS"/>
    <property type="match status" value="1"/>
</dbReference>
<keyword evidence="12 19" id="KW-1133">Transmembrane helix</keyword>
<evidence type="ECO:0000256" key="11">
    <source>
        <dbReference type="ARBA" id="ARBA00022842"/>
    </source>
</evidence>
<feature type="transmembrane region" description="Helical" evidence="19">
    <location>
        <begin position="63"/>
        <end position="82"/>
    </location>
</feature>
<keyword evidence="13 19" id="KW-0472">Membrane</keyword>
<evidence type="ECO:0000256" key="18">
    <source>
        <dbReference type="ARBA" id="ARBA00049504"/>
    </source>
</evidence>
<proteinExistence type="inferred from homology"/>
<comment type="function">
    <text evidence="14 19">Joins adenosylcobinamide-GDP and alpha-ribazole to generate adenosylcobalamin (Ado-cobalamin). Also synthesizes adenosylcobalamin 5'-phosphate from adenosylcobinamide-GDP and alpha-ribazole 5'-phosphate.</text>
</comment>
<evidence type="ECO:0000256" key="15">
    <source>
        <dbReference type="ARBA" id="ARBA00032605"/>
    </source>
</evidence>
<evidence type="ECO:0000256" key="2">
    <source>
        <dbReference type="ARBA" id="ARBA00004651"/>
    </source>
</evidence>
<dbReference type="EMBL" id="QZAA01000008">
    <property type="protein sequence ID" value="RQD78647.1"/>
    <property type="molecule type" value="Genomic_DNA"/>
</dbReference>
<evidence type="ECO:0000256" key="14">
    <source>
        <dbReference type="ARBA" id="ARBA00025228"/>
    </source>
</evidence>
<dbReference type="GO" id="GO:0005886">
    <property type="term" value="C:plasma membrane"/>
    <property type="evidence" value="ECO:0007669"/>
    <property type="project" value="UniProtKB-SubCell"/>
</dbReference>
<dbReference type="InterPro" id="IPR003805">
    <property type="entry name" value="CobS"/>
</dbReference>
<evidence type="ECO:0000256" key="19">
    <source>
        <dbReference type="HAMAP-Rule" id="MF_00719"/>
    </source>
</evidence>
<evidence type="ECO:0000256" key="9">
    <source>
        <dbReference type="ARBA" id="ARBA00022679"/>
    </source>
</evidence>
<sequence>MKGFLIALQFLTRIPVKIEGSIEEGDLINSLYYYPLIGFIIGILLVLVNSLLVSYLPLGARSVVLLTIIVFVSGGLHLDGFMDTMDGICSGKDRERSLEIMRDSRVGAFGVLGLVLILLLKLTFLQNISGQALNSALLVMPVASRWTVVVNMTMASYARQDFGLGKVMIDNAGWKEVLVTMIFTLIISVYLLGFQALSLLLLLLIFTWFWSVFLKGKIGGLTGDTLGALLEMSEVLVLFILLI</sequence>
<dbReference type="UniPathway" id="UPA00148">
    <property type="reaction ID" value="UER00238"/>
</dbReference>
<comment type="catalytic activity">
    <reaction evidence="17 19">
        <text>alpha-ribazole + adenosylcob(III)inamide-GDP = adenosylcob(III)alamin + GMP + H(+)</text>
        <dbReference type="Rhea" id="RHEA:16049"/>
        <dbReference type="ChEBI" id="CHEBI:10329"/>
        <dbReference type="ChEBI" id="CHEBI:15378"/>
        <dbReference type="ChEBI" id="CHEBI:18408"/>
        <dbReference type="ChEBI" id="CHEBI:58115"/>
        <dbReference type="ChEBI" id="CHEBI:60487"/>
        <dbReference type="EC" id="2.7.8.26"/>
    </reaction>
</comment>
<feature type="transmembrane region" description="Helical" evidence="19">
    <location>
        <begin position="106"/>
        <end position="124"/>
    </location>
</feature>
<feature type="transmembrane region" description="Helical" evidence="19">
    <location>
        <begin position="36"/>
        <end position="56"/>
    </location>
</feature>
<evidence type="ECO:0000256" key="6">
    <source>
        <dbReference type="ARBA" id="ARBA00015850"/>
    </source>
</evidence>
<feature type="transmembrane region" description="Helical" evidence="19">
    <location>
        <begin position="221"/>
        <end position="242"/>
    </location>
</feature>
<organism evidence="20 21">
    <name type="scientific">Candidatus Syntrophonatronum acetioxidans</name>
    <dbReference type="NCBI Taxonomy" id="1795816"/>
    <lineage>
        <taxon>Bacteria</taxon>
        <taxon>Bacillati</taxon>
        <taxon>Bacillota</taxon>
        <taxon>Clostridia</taxon>
        <taxon>Eubacteriales</taxon>
        <taxon>Syntrophomonadaceae</taxon>
        <taxon>Candidatus Syntrophonatronum</taxon>
    </lineage>
</organism>
<feature type="transmembrane region" description="Helical" evidence="19">
    <location>
        <begin position="178"/>
        <end position="209"/>
    </location>
</feature>
<dbReference type="GO" id="GO:0009236">
    <property type="term" value="P:cobalamin biosynthetic process"/>
    <property type="evidence" value="ECO:0007669"/>
    <property type="project" value="UniProtKB-UniRule"/>
</dbReference>